<feature type="region of interest" description="Disordered" evidence="1">
    <location>
        <begin position="50"/>
        <end position="111"/>
    </location>
</feature>
<proteinExistence type="predicted"/>
<reference evidence="3" key="1">
    <citation type="submission" date="2016-11" db="UniProtKB">
        <authorList>
            <consortium name="WormBaseParasite"/>
        </authorList>
    </citation>
    <scope>IDENTIFICATION</scope>
</reference>
<dbReference type="AlphaFoldDB" id="A0A1I8C1K4"/>
<accession>A0A1I8C1K4</accession>
<organism evidence="2 3">
    <name type="scientific">Meloidogyne hapla</name>
    <name type="common">Root-knot nematode worm</name>
    <dbReference type="NCBI Taxonomy" id="6305"/>
    <lineage>
        <taxon>Eukaryota</taxon>
        <taxon>Metazoa</taxon>
        <taxon>Ecdysozoa</taxon>
        <taxon>Nematoda</taxon>
        <taxon>Chromadorea</taxon>
        <taxon>Rhabditida</taxon>
        <taxon>Tylenchina</taxon>
        <taxon>Tylenchomorpha</taxon>
        <taxon>Tylenchoidea</taxon>
        <taxon>Meloidogynidae</taxon>
        <taxon>Meloidogyninae</taxon>
        <taxon>Meloidogyne</taxon>
    </lineage>
</organism>
<sequence>MLIQQQSLCWQQFLAAAALRQNPMQTLILANQEMTKRKIVERNLFGNRAETSNFGNSFNARNTLTNNIPPSNRISKNIVHNNSNPRETSNIYLSGNPAKTLTQIQSKRQNK</sequence>
<evidence type="ECO:0000256" key="1">
    <source>
        <dbReference type="SAM" id="MobiDB-lite"/>
    </source>
</evidence>
<keyword evidence="2" id="KW-1185">Reference proteome</keyword>
<evidence type="ECO:0000313" key="3">
    <source>
        <dbReference type="WBParaSite" id="MhA1_Contig925.frz3.gene2"/>
    </source>
</evidence>
<protein>
    <submittedName>
        <fullName evidence="3">Uncharacterized protein</fullName>
    </submittedName>
</protein>
<dbReference type="Proteomes" id="UP000095281">
    <property type="component" value="Unplaced"/>
</dbReference>
<name>A0A1I8C1K4_MELHA</name>
<dbReference type="WBParaSite" id="MhA1_Contig925.frz3.gene2">
    <property type="protein sequence ID" value="MhA1_Contig925.frz3.gene2"/>
    <property type="gene ID" value="MhA1_Contig925.frz3.gene2"/>
</dbReference>
<evidence type="ECO:0000313" key="2">
    <source>
        <dbReference type="Proteomes" id="UP000095281"/>
    </source>
</evidence>